<feature type="compositionally biased region" description="Polar residues" evidence="1">
    <location>
        <begin position="1073"/>
        <end position="1089"/>
    </location>
</feature>
<feature type="compositionally biased region" description="Low complexity" evidence="1">
    <location>
        <begin position="1467"/>
        <end position="1481"/>
    </location>
</feature>
<feature type="region of interest" description="Disordered" evidence="1">
    <location>
        <begin position="486"/>
        <end position="536"/>
    </location>
</feature>
<feature type="compositionally biased region" description="Polar residues" evidence="1">
    <location>
        <begin position="1158"/>
        <end position="1175"/>
    </location>
</feature>
<dbReference type="RefSeq" id="XP_023593154.1">
    <property type="nucleotide sequence ID" value="XM_023737386.1"/>
</dbReference>
<name>A0A2Y9RMH8_TRIMA</name>
<dbReference type="GO" id="GO:2000813">
    <property type="term" value="P:negative regulation of barbed-end actin filament capping"/>
    <property type="evidence" value="ECO:0007669"/>
    <property type="project" value="TreeGrafter"/>
</dbReference>
<reference evidence="4" key="1">
    <citation type="submission" date="2025-08" db="UniProtKB">
        <authorList>
            <consortium name="RefSeq"/>
        </authorList>
    </citation>
    <scope>IDENTIFICATION</scope>
</reference>
<feature type="compositionally biased region" description="Basic and acidic residues" evidence="1">
    <location>
        <begin position="1026"/>
        <end position="1052"/>
    </location>
</feature>
<dbReference type="Proteomes" id="UP000248480">
    <property type="component" value="Unplaced"/>
</dbReference>
<feature type="compositionally biased region" description="Acidic residues" evidence="1">
    <location>
        <begin position="487"/>
        <end position="507"/>
    </location>
</feature>
<organism evidence="3 4">
    <name type="scientific">Trichechus manatus latirostris</name>
    <name type="common">Florida manatee</name>
    <dbReference type="NCBI Taxonomy" id="127582"/>
    <lineage>
        <taxon>Eukaryota</taxon>
        <taxon>Metazoa</taxon>
        <taxon>Chordata</taxon>
        <taxon>Craniata</taxon>
        <taxon>Vertebrata</taxon>
        <taxon>Euteleostomi</taxon>
        <taxon>Mammalia</taxon>
        <taxon>Eutheria</taxon>
        <taxon>Afrotheria</taxon>
        <taxon>Sirenia</taxon>
        <taxon>Trichechidae</taxon>
        <taxon>Trichechus</taxon>
    </lineage>
</organism>
<feature type="region of interest" description="Disordered" evidence="1">
    <location>
        <begin position="1025"/>
        <end position="1135"/>
    </location>
</feature>
<gene>
    <name evidence="4" type="primary">CRACD</name>
</gene>
<feature type="compositionally biased region" description="Basic and acidic residues" evidence="1">
    <location>
        <begin position="1391"/>
        <end position="1407"/>
    </location>
</feature>
<feature type="compositionally biased region" description="Polar residues" evidence="1">
    <location>
        <begin position="1517"/>
        <end position="1526"/>
    </location>
</feature>
<feature type="compositionally biased region" description="Basic and acidic residues" evidence="1">
    <location>
        <begin position="1177"/>
        <end position="1189"/>
    </location>
</feature>
<feature type="region of interest" description="Disordered" evidence="1">
    <location>
        <begin position="1147"/>
        <end position="1420"/>
    </location>
</feature>
<proteinExistence type="predicted"/>
<dbReference type="PANTHER" id="PTHR47574:SF3">
    <property type="entry name" value="CAPPING PROTEIN-INHIBITING REGULATOR OF ACTIN DYNAMICS"/>
    <property type="match status" value="1"/>
</dbReference>
<feature type="compositionally biased region" description="Basic and acidic residues" evidence="1">
    <location>
        <begin position="1363"/>
        <end position="1382"/>
    </location>
</feature>
<feature type="region of interest" description="Disordered" evidence="1">
    <location>
        <begin position="60"/>
        <end position="135"/>
    </location>
</feature>
<feature type="compositionally biased region" description="Basic and acidic residues" evidence="1">
    <location>
        <begin position="1494"/>
        <end position="1513"/>
    </location>
</feature>
<feature type="compositionally biased region" description="Low complexity" evidence="1">
    <location>
        <begin position="1301"/>
        <end position="1317"/>
    </location>
</feature>
<dbReference type="InterPro" id="IPR052853">
    <property type="entry name" value="Actin_dynamics_regulator"/>
</dbReference>
<dbReference type="GO" id="GO:0030277">
    <property type="term" value="P:maintenance of gastrointestinal epithelium"/>
    <property type="evidence" value="ECO:0007669"/>
    <property type="project" value="TreeGrafter"/>
</dbReference>
<feature type="compositionally biased region" description="Polar residues" evidence="1">
    <location>
        <begin position="283"/>
        <end position="294"/>
    </location>
</feature>
<feature type="compositionally biased region" description="Basic and acidic residues" evidence="1">
    <location>
        <begin position="417"/>
        <end position="426"/>
    </location>
</feature>
<accession>A0A2Y9RMH8</accession>
<dbReference type="FunCoup" id="A0A2Y9RMH8">
    <property type="interactions" value="377"/>
</dbReference>
<feature type="region of interest" description="Disordered" evidence="1">
    <location>
        <begin position="1438"/>
        <end position="1533"/>
    </location>
</feature>
<feature type="compositionally biased region" description="Pro residues" evidence="1">
    <location>
        <begin position="1097"/>
        <end position="1111"/>
    </location>
</feature>
<feature type="compositionally biased region" description="Basic and acidic residues" evidence="1">
    <location>
        <begin position="513"/>
        <end position="536"/>
    </location>
</feature>
<evidence type="ECO:0000313" key="3">
    <source>
        <dbReference type="Proteomes" id="UP000248480"/>
    </source>
</evidence>
<feature type="compositionally biased region" description="Basic and acidic residues" evidence="1">
    <location>
        <begin position="1255"/>
        <end position="1266"/>
    </location>
</feature>
<evidence type="ECO:0000259" key="2">
    <source>
        <dbReference type="Pfam" id="PF15262"/>
    </source>
</evidence>
<feature type="domain" description="DUF4592" evidence="2">
    <location>
        <begin position="335"/>
        <end position="390"/>
    </location>
</feature>
<dbReference type="Pfam" id="PF15262">
    <property type="entry name" value="DUF4592"/>
    <property type="match status" value="1"/>
</dbReference>
<feature type="compositionally biased region" description="Basic and acidic residues" evidence="1">
    <location>
        <begin position="1113"/>
        <end position="1129"/>
    </location>
</feature>
<evidence type="ECO:0000256" key="1">
    <source>
        <dbReference type="SAM" id="MobiDB-lite"/>
    </source>
</evidence>
<feature type="compositionally biased region" description="Basic and acidic residues" evidence="1">
    <location>
        <begin position="821"/>
        <end position="865"/>
    </location>
</feature>
<feature type="region of interest" description="Disordered" evidence="1">
    <location>
        <begin position="150"/>
        <end position="176"/>
    </location>
</feature>
<dbReference type="GeneID" id="101356742"/>
<feature type="compositionally biased region" description="Basic and acidic residues" evidence="1">
    <location>
        <begin position="1441"/>
        <end position="1466"/>
    </location>
</feature>
<sequence>MLFSMVESSAGGSPKGETPSGAKVAPVSPGTKGRICISWSADCQLRVLVPRKVRLLVSPLQHSQERQSPRSRLVCTLPAGREQEPGASSARRRRPADPGTRPGGAEPPVRAPEGLAEHVTAPRLTGRALPRGGDGGEMLLLRRRLPWAVQTRPSPARDRPLPSSRPRHFSSKEQRGTGFLNNVPHFLTHLPLKVNSPFYQKKILVGSYPARKGRVALKIVTFNRIMATEEIKLAQNVHNEAVSADVSDKKKGGKFQPFKKLFGKRKKKGTSLSPEESVGKKSYSPQSVSNGTFSSDEETLEDNLRVRERSDLTEGKDLTERRTQLALNKPVVAMSVAPVKPSRPKRHFSSAGTIESVNLDAIPLAIAHLDNSAAKHKLAVKPKNQRLSKKHRRLAPDRRNEQGGLVNQLSLDQNGHPGEDKQIWHEEEPEPLDSEEEKRRQEEYWRELEAKCKRQKAEAAERRRLEEQRLQALERRLWEENRRQQLLEEEGEEEEGKEQEPLLEVEVENMQQEEDRWRWEELVGPDPEGREREVKELEAEELQRLKEEARQLEKRRQQEELEAQRQWEAESQRHEEEERLEELRRLEELEAQRRQEEEEKQMKELQRLEEEQRWQEAEKQRLQEEERRLEELQRLEELEAQRRQEEEEKRMMECRRLEELEVQRRREEEERRLEELRQQEEQKEQRRREEEEQRLREEEEKRIKELKRQAELEAQKRQEEARRLEELKKQEEMELQKRQEAEKKHQEDLQRRDEVRGLELEEERGFRSPLQKDFEEKPGEQENVKPKKQRESSEEPSIDEMQNPEAKPSREQPGKWGYVHGDVHRLLPGKREDPKPEPPQKKEDQREEMLTPLDRKEAVTPEAHRKVEELRWQEVDERQTMPRPYTFQVSSGGKQILFPKVNLSPVMPGKDAGLASAPLEPKAHKAIPVSHALPSALSIPHTAILVTGAQLCGPAVNLNQIKDTACKSLLGLSEEKKHMDLPAVKNAPRAPSDPQTGSGKAKPPQESSSSVTALAEWASIRSRILKNADSDQGAERDQRLGDERTPRGRSDSRGNLQRTPPVSAKFSIMSARQKFSNGGMETSKQNAETESIRKRPVPGPSEEPEPLPPAASPHEHWKSPEKLGMHQEPMDTTEGCKFAKDLPSFLVPSLPSPPQKVVTRTESVNTLESETTSGNGKPDHAMSGGEEKTSPFGIKLRRTNYSLRFHCDQQMEQKKKKRHSGTGDGVDGAPPAPGSTGGEKETEGVALKHGPTLTQERKPTTRKDTAETPSSHSPPMTQPGPPPPNSQTPPADHDKVANKMPLAQKPALAPKPTSQTPPSSPLCKLSRPYLVELLARQVAKPGPEPIERAKESSDTRPPSPPSPEERKGKKRDEAEEAPERKPSSPALPAACHEKPSLTPEAGRREKPVLQSRYSLDGSKLVDKVETAQPLWITLALQKQKGFREQQATREERKQAREAKQSEKLSKESVSVSLQPESSSVSRAGSLHKSTAQPAEERKPETAVARLERREQLKKASTLPTSVTVEISDSAPPTPLVKEAMKRFSTPDAAPVSTEPAWLALAKRKAKAWSDCPQIIK</sequence>
<feature type="region of interest" description="Disordered" evidence="1">
    <location>
        <begin position="265"/>
        <end position="320"/>
    </location>
</feature>
<dbReference type="CTD" id="57482"/>
<dbReference type="InParanoid" id="A0A2Y9RMH8"/>
<dbReference type="InterPro" id="IPR028030">
    <property type="entry name" value="DUF4592"/>
</dbReference>
<dbReference type="KEGG" id="tmu:101356742"/>
<feature type="region of interest" description="Disordered" evidence="1">
    <location>
        <begin position="376"/>
        <end position="441"/>
    </location>
</feature>
<dbReference type="PANTHER" id="PTHR47574">
    <property type="entry name" value="CANCER-RELATED REGULATOR OF ACTIN DYNAMICS"/>
    <property type="match status" value="1"/>
</dbReference>
<feature type="region of interest" description="Disordered" evidence="1">
    <location>
        <begin position="980"/>
        <end position="1013"/>
    </location>
</feature>
<feature type="compositionally biased region" description="Pro residues" evidence="1">
    <location>
        <begin position="1276"/>
        <end position="1287"/>
    </location>
</feature>
<feature type="region of interest" description="Disordered" evidence="1">
    <location>
        <begin position="1"/>
        <end position="29"/>
    </location>
</feature>
<feature type="compositionally biased region" description="Basic and acidic residues" evidence="1">
    <location>
        <begin position="302"/>
        <end position="320"/>
    </location>
</feature>
<feature type="compositionally biased region" description="Basic and acidic residues" evidence="1">
    <location>
        <begin position="732"/>
        <end position="793"/>
    </location>
</feature>
<keyword evidence="3" id="KW-1185">Reference proteome</keyword>
<feature type="compositionally biased region" description="Basic and acidic residues" evidence="1">
    <location>
        <begin position="1345"/>
        <end position="1354"/>
    </location>
</feature>
<feature type="region of interest" description="Disordered" evidence="1">
    <location>
        <begin position="732"/>
        <end position="865"/>
    </location>
</feature>
<evidence type="ECO:0000313" key="4">
    <source>
        <dbReference type="RefSeq" id="XP_023593154.1"/>
    </source>
</evidence>
<feature type="region of interest" description="Disordered" evidence="1">
    <location>
        <begin position="663"/>
        <end position="701"/>
    </location>
</feature>
<feature type="compositionally biased region" description="Basic residues" evidence="1">
    <location>
        <begin position="376"/>
        <end position="393"/>
    </location>
</feature>
<feature type="compositionally biased region" description="Polar residues" evidence="1">
    <location>
        <begin position="1"/>
        <end position="11"/>
    </location>
</feature>
<protein>
    <submittedName>
        <fullName evidence="4">Capping protein-inhibiting regulator of actin dynamics</fullName>
    </submittedName>
</protein>